<keyword evidence="3" id="KW-1185">Reference proteome</keyword>
<keyword evidence="1" id="KW-0175">Coiled coil</keyword>
<comment type="caution">
    <text evidence="2">The sequence shown here is derived from an EMBL/GenBank/DDBJ whole genome shotgun (WGS) entry which is preliminary data.</text>
</comment>
<feature type="coiled-coil region" evidence="1">
    <location>
        <begin position="208"/>
        <end position="242"/>
    </location>
</feature>
<protein>
    <recommendedName>
        <fullName evidence="4">Translin-associated factor X-interacting protein 1 N-terminal domain-containing protein</fullName>
    </recommendedName>
</protein>
<dbReference type="AlphaFoldDB" id="A0AAU9JKS0"/>
<organism evidence="2 3">
    <name type="scientific">Blepharisma stoltei</name>
    <dbReference type="NCBI Taxonomy" id="1481888"/>
    <lineage>
        <taxon>Eukaryota</taxon>
        <taxon>Sar</taxon>
        <taxon>Alveolata</taxon>
        <taxon>Ciliophora</taxon>
        <taxon>Postciliodesmatophora</taxon>
        <taxon>Heterotrichea</taxon>
        <taxon>Heterotrichida</taxon>
        <taxon>Blepharismidae</taxon>
        <taxon>Blepharisma</taxon>
    </lineage>
</organism>
<dbReference type="Proteomes" id="UP001162131">
    <property type="component" value="Unassembled WGS sequence"/>
</dbReference>
<accession>A0AAU9JKS0</accession>
<evidence type="ECO:0000313" key="2">
    <source>
        <dbReference type="EMBL" id="CAG9325114.1"/>
    </source>
</evidence>
<sequence>MRKRTRTNLHHKNQSSYQLEKLHKKISLTNSSFVHFQDEPYDYDATLAHSSNDDKGKSSLEPLKITHKSLEEKPKINRAIILESLNHKESLKKISTLKKADTLNENPIFSKNLQKTYTISAYKLRQKPSQADEEWLIDLSQLEFELSNDLNNLSESEDDYYCKYHNVYKTIFEKLISIDKNFGDLLKKILQGYEDFFLHHQNLIDKVLKQCEEKLNAEIAENKRLQKEVDAIRADNRNLLKALSLRNEEFSAFISRNKNLTADEIEKIMDEHKTMTSSLNLAQNEIRFLKLKETKYQKLLQAAELLGFSWSENHKELINDLSTYSDIDLQQLISRSSSNILQLPQSHELSLSGSSPCGRNVSFDISPIPPDSSSKLSDPWLIKYV</sequence>
<evidence type="ECO:0008006" key="4">
    <source>
        <dbReference type="Google" id="ProtNLM"/>
    </source>
</evidence>
<name>A0AAU9JKS0_9CILI</name>
<evidence type="ECO:0000256" key="1">
    <source>
        <dbReference type="SAM" id="Coils"/>
    </source>
</evidence>
<dbReference type="EMBL" id="CAJZBQ010000037">
    <property type="protein sequence ID" value="CAG9325114.1"/>
    <property type="molecule type" value="Genomic_DNA"/>
</dbReference>
<gene>
    <name evidence="2" type="ORF">BSTOLATCC_MIC37860</name>
</gene>
<reference evidence="2" key="1">
    <citation type="submission" date="2021-09" db="EMBL/GenBank/DDBJ databases">
        <authorList>
            <consortium name="AG Swart"/>
            <person name="Singh M."/>
            <person name="Singh A."/>
            <person name="Seah K."/>
            <person name="Emmerich C."/>
        </authorList>
    </citation>
    <scope>NUCLEOTIDE SEQUENCE</scope>
    <source>
        <strain evidence="2">ATCC30299</strain>
    </source>
</reference>
<evidence type="ECO:0000313" key="3">
    <source>
        <dbReference type="Proteomes" id="UP001162131"/>
    </source>
</evidence>
<proteinExistence type="predicted"/>